<evidence type="ECO:0000313" key="3">
    <source>
        <dbReference type="Proteomes" id="UP000886667"/>
    </source>
</evidence>
<keyword evidence="1" id="KW-1133">Transmembrane helix</keyword>
<proteinExistence type="predicted"/>
<keyword evidence="1" id="KW-0812">Transmembrane</keyword>
<dbReference type="EMBL" id="JAEPCM010000606">
    <property type="protein sequence ID" value="MCG7948041.1"/>
    <property type="molecule type" value="Genomic_DNA"/>
</dbReference>
<dbReference type="Proteomes" id="UP000886667">
    <property type="component" value="Unassembled WGS sequence"/>
</dbReference>
<keyword evidence="1" id="KW-0472">Membrane</keyword>
<feature type="transmembrane region" description="Helical" evidence="1">
    <location>
        <begin position="12"/>
        <end position="33"/>
    </location>
</feature>
<organism evidence="2 3">
    <name type="scientific">Candidatus Thiodiazotropha taylori</name>
    <dbReference type="NCBI Taxonomy" id="2792791"/>
    <lineage>
        <taxon>Bacteria</taxon>
        <taxon>Pseudomonadati</taxon>
        <taxon>Pseudomonadota</taxon>
        <taxon>Gammaproteobacteria</taxon>
        <taxon>Chromatiales</taxon>
        <taxon>Sedimenticolaceae</taxon>
        <taxon>Candidatus Thiodiazotropha</taxon>
    </lineage>
</organism>
<evidence type="ECO:0000256" key="1">
    <source>
        <dbReference type="SAM" id="Phobius"/>
    </source>
</evidence>
<dbReference type="AlphaFoldDB" id="A0A9E4N5V6"/>
<accession>A0A9E4N5V6</accession>
<comment type="caution">
    <text evidence="2">The sequence shown here is derived from an EMBL/GenBank/DDBJ whole genome shotgun (WGS) entry which is preliminary data.</text>
</comment>
<gene>
    <name evidence="2" type="ORF">JAZ07_16985</name>
</gene>
<name>A0A9E4N5V6_9GAMM</name>
<sequence>MKSLLDWLKKLPHILVMTLLIVAMWLYSAYLFAAEEYYFFSLGIAKSDHTVEAKIDDHFDDALSDADRSTSEKLFGEQSFEGPIFTGGKGYQEGNWLIEGGLVIVPKYKIVGHSDLGTIHVDTNRFGLFVRGGYELGRVTALLGAQIIDTRAGVHSYLHDGKGGVLDYHDKLKDISTDLDIAIRVEIYNGTFLECAAWRHVGDVDWVGSDTIKHCGVGVTF</sequence>
<protein>
    <submittedName>
        <fullName evidence="2">Uncharacterized protein</fullName>
    </submittedName>
</protein>
<reference evidence="2" key="1">
    <citation type="journal article" date="2021" name="Proc. Natl. Acad. Sci. U.S.A.">
        <title>Global biogeography of chemosynthetic symbionts reveals both localized and globally distributed symbiont groups. .</title>
        <authorList>
            <person name="Osvatic J.T."/>
            <person name="Wilkins L.G.E."/>
            <person name="Leibrecht L."/>
            <person name="Leray M."/>
            <person name="Zauner S."/>
            <person name="Polzin J."/>
            <person name="Camacho Y."/>
            <person name="Gros O."/>
            <person name="van Gils J.A."/>
            <person name="Eisen J.A."/>
            <person name="Petersen J.M."/>
            <person name="Yuen B."/>
        </authorList>
    </citation>
    <scope>NUCLEOTIDE SEQUENCE</scope>
    <source>
        <strain evidence="2">MAGclacostrist064TRANS</strain>
    </source>
</reference>
<evidence type="ECO:0000313" key="2">
    <source>
        <dbReference type="EMBL" id="MCG7948041.1"/>
    </source>
</evidence>